<evidence type="ECO:0000256" key="1">
    <source>
        <dbReference type="PIRSR" id="PIRSR016487-1"/>
    </source>
</evidence>
<dbReference type="InterPro" id="IPR012042">
    <property type="entry name" value="NeuTTM/CthTTM-like"/>
</dbReference>
<protein>
    <submittedName>
        <fullName evidence="3">Adenylate cyclase</fullName>
    </submittedName>
</protein>
<evidence type="ECO:0000313" key="4">
    <source>
        <dbReference type="Proteomes" id="UP000244902"/>
    </source>
</evidence>
<dbReference type="InterPro" id="IPR023577">
    <property type="entry name" value="CYTH_domain"/>
</dbReference>
<dbReference type="Gene3D" id="2.40.320.10">
    <property type="entry name" value="Hypothetical Protein Pfu-838710-001"/>
    <property type="match status" value="1"/>
</dbReference>
<dbReference type="PANTHER" id="PTHR40114">
    <property type="entry name" value="SLR0698 PROTEIN"/>
    <property type="match status" value="1"/>
</dbReference>
<dbReference type="OrthoDB" id="9805588at2"/>
<dbReference type="Proteomes" id="UP000244902">
    <property type="component" value="Chromosome"/>
</dbReference>
<dbReference type="PANTHER" id="PTHR40114:SF1">
    <property type="entry name" value="SLR0698 PROTEIN"/>
    <property type="match status" value="1"/>
</dbReference>
<sequence length="182" mass="20725">MAIEIERKFLVRDIRFLQDAQGENIVQGYVAKEQGAMSTRVRIRADHAFLTIKGPRSGITRDEFEYPIPIADAVRMLSAHCNDRIIRKTRYLIHFHTQTFEVDVFEGKHAGLVVAEIELPHEGTPIVLPHWIDKEVTADPRFGNFRLAQTQQIPENVDLHHWPGPLHDTGCAANMTGLKLRA</sequence>
<proteinExistence type="predicted"/>
<dbReference type="EMBL" id="CP022188">
    <property type="protein sequence ID" value="AWI80548.1"/>
    <property type="molecule type" value="Genomic_DNA"/>
</dbReference>
<evidence type="ECO:0000259" key="2">
    <source>
        <dbReference type="PROSITE" id="PS51707"/>
    </source>
</evidence>
<organism evidence="3 4">
    <name type="scientific">Parazoarcus communis</name>
    <dbReference type="NCBI Taxonomy" id="41977"/>
    <lineage>
        <taxon>Bacteria</taxon>
        <taxon>Pseudomonadati</taxon>
        <taxon>Pseudomonadota</taxon>
        <taxon>Betaproteobacteria</taxon>
        <taxon>Rhodocyclales</taxon>
        <taxon>Zoogloeaceae</taxon>
        <taxon>Parazoarcus</taxon>
    </lineage>
</organism>
<dbReference type="AlphaFoldDB" id="A0A2U8H4J8"/>
<feature type="active site" description="Proton acceptor" evidence="1">
    <location>
        <position position="29"/>
    </location>
</feature>
<dbReference type="CDD" id="cd07891">
    <property type="entry name" value="CYTH-like_CthTTM-like_1"/>
    <property type="match status" value="1"/>
</dbReference>
<dbReference type="SMART" id="SM01118">
    <property type="entry name" value="CYTH"/>
    <property type="match status" value="1"/>
</dbReference>
<dbReference type="InterPro" id="IPR033469">
    <property type="entry name" value="CYTH-like_dom_sf"/>
</dbReference>
<name>A0A2U8H4J8_9RHOO</name>
<dbReference type="Pfam" id="PF01928">
    <property type="entry name" value="CYTH"/>
    <property type="match status" value="1"/>
</dbReference>
<dbReference type="PIRSF" id="PIRSF016487">
    <property type="entry name" value="CYTH_UCP016487"/>
    <property type="match status" value="1"/>
</dbReference>
<gene>
    <name evidence="3" type="ORF">CEW87_14960</name>
</gene>
<dbReference type="RefSeq" id="WP_108974236.1">
    <property type="nucleotide sequence ID" value="NZ_CP022188.1"/>
</dbReference>
<feature type="domain" description="CYTH" evidence="2">
    <location>
        <begin position="2"/>
        <end position="149"/>
    </location>
</feature>
<dbReference type="SUPFAM" id="SSF55154">
    <property type="entry name" value="CYTH-like phosphatases"/>
    <property type="match status" value="1"/>
</dbReference>
<evidence type="ECO:0000313" key="3">
    <source>
        <dbReference type="EMBL" id="AWI80548.1"/>
    </source>
</evidence>
<accession>A0A2U8H4J8</accession>
<reference evidence="3 4" key="1">
    <citation type="submission" date="2017-06" db="EMBL/GenBank/DDBJ databases">
        <title>Azoarcus sp. TSNA42 complete genome sequence.</title>
        <authorList>
            <person name="Woo J.-H."/>
            <person name="Kim H.-S."/>
        </authorList>
    </citation>
    <scope>NUCLEOTIDE SEQUENCE [LARGE SCALE GENOMIC DNA]</scope>
    <source>
        <strain evidence="3 4">TSNA42</strain>
    </source>
</reference>
<dbReference type="PROSITE" id="PS51707">
    <property type="entry name" value="CYTH"/>
    <property type="match status" value="1"/>
</dbReference>